<name>A0ABM9C6Q9_9BACL</name>
<sequence>MKKMKVSVVVLCCFMIVSACTNDNAALQAPSTSPNIDQTAPSATPSTGQSISSPKGNNKNETEVGDIAENKAEAEEMTGQPAFQLLEEALINTISTESVMFHTSVTNEITTSQSANEDEATELNQQYKYEFEGTMMREPDHTYIRTTINNLTYESKSDDPFYTNILDEYERTDDNYVLGDELLSHSNEGEDVWLKTTLGEAIQTIEYMEQLIAFFMRYPDQLSLSEHEGKTSIDLTLSKEQFANDVAILSSTIYNGTFEQEKYRNMLEISPQELQYQYVSILLDDTNHVSGYFVSYGMDDTEGMRVSNLMMVDFTAHNAAAPITIPEGLVENARVTEAYMD</sequence>
<evidence type="ECO:0008006" key="5">
    <source>
        <dbReference type="Google" id="ProtNLM"/>
    </source>
</evidence>
<dbReference type="PROSITE" id="PS51257">
    <property type="entry name" value="PROKAR_LIPOPROTEIN"/>
    <property type="match status" value="1"/>
</dbReference>
<evidence type="ECO:0000256" key="2">
    <source>
        <dbReference type="SAM" id="SignalP"/>
    </source>
</evidence>
<evidence type="ECO:0000313" key="4">
    <source>
        <dbReference type="Proteomes" id="UP000838686"/>
    </source>
</evidence>
<dbReference type="RefSeq" id="WP_236342276.1">
    <property type="nucleotide sequence ID" value="NZ_CAKMMF010000011.1"/>
</dbReference>
<gene>
    <name evidence="3" type="ORF">PAECIP111893_02360</name>
</gene>
<comment type="caution">
    <text evidence="3">The sequence shown here is derived from an EMBL/GenBank/DDBJ whole genome shotgun (WGS) entry which is preliminary data.</text>
</comment>
<feature type="compositionally biased region" description="Polar residues" evidence="1">
    <location>
        <begin position="29"/>
        <end position="57"/>
    </location>
</feature>
<evidence type="ECO:0000256" key="1">
    <source>
        <dbReference type="SAM" id="MobiDB-lite"/>
    </source>
</evidence>
<organism evidence="3 4">
    <name type="scientific">Paenibacillus plantiphilus</name>
    <dbReference type="NCBI Taxonomy" id="2905650"/>
    <lineage>
        <taxon>Bacteria</taxon>
        <taxon>Bacillati</taxon>
        <taxon>Bacillota</taxon>
        <taxon>Bacilli</taxon>
        <taxon>Bacillales</taxon>
        <taxon>Paenibacillaceae</taxon>
        <taxon>Paenibacillus</taxon>
    </lineage>
</organism>
<feature type="region of interest" description="Disordered" evidence="1">
    <location>
        <begin position="29"/>
        <end position="62"/>
    </location>
</feature>
<protein>
    <recommendedName>
        <fullName evidence="5">Lipoprotein</fullName>
    </recommendedName>
</protein>
<feature type="signal peptide" evidence="2">
    <location>
        <begin position="1"/>
        <end position="25"/>
    </location>
</feature>
<dbReference type="EMBL" id="CAKMMF010000011">
    <property type="protein sequence ID" value="CAH1205499.1"/>
    <property type="molecule type" value="Genomic_DNA"/>
</dbReference>
<dbReference type="Proteomes" id="UP000838686">
    <property type="component" value="Unassembled WGS sequence"/>
</dbReference>
<accession>A0ABM9C6Q9</accession>
<reference evidence="3" key="1">
    <citation type="submission" date="2022-01" db="EMBL/GenBank/DDBJ databases">
        <authorList>
            <person name="Criscuolo A."/>
        </authorList>
    </citation>
    <scope>NUCLEOTIDE SEQUENCE</scope>
    <source>
        <strain evidence="3">CIP111893</strain>
    </source>
</reference>
<keyword evidence="4" id="KW-1185">Reference proteome</keyword>
<evidence type="ECO:0000313" key="3">
    <source>
        <dbReference type="EMBL" id="CAH1205499.1"/>
    </source>
</evidence>
<keyword evidence="2" id="KW-0732">Signal</keyword>
<proteinExistence type="predicted"/>
<feature type="chain" id="PRO_5046099548" description="Lipoprotein" evidence="2">
    <location>
        <begin position="26"/>
        <end position="341"/>
    </location>
</feature>